<dbReference type="SMART" id="SM00421">
    <property type="entry name" value="HTH_LUXR"/>
    <property type="match status" value="1"/>
</dbReference>
<evidence type="ECO:0000256" key="3">
    <source>
        <dbReference type="ARBA" id="ARBA00023163"/>
    </source>
</evidence>
<comment type="caution">
    <text evidence="6">The sequence shown here is derived from an EMBL/GenBank/DDBJ whole genome shotgun (WGS) entry which is preliminary data.</text>
</comment>
<dbReference type="PRINTS" id="PR00038">
    <property type="entry name" value="HTHLUXR"/>
</dbReference>
<sequence length="513" mass="54997">MVNLESTSRDAQADLQVRSLEATCFSLRTFISVAVGMAFFWQFFRHANLANLFDLSAVGAVPEIEMWVPVYYGALLLIAVAALFPAVVRRLETKSAVTLVSVLASASSGLLLVLKVFVDRDSDLLYVVSLLAAIAFAVSFVALTLSWASCCKNLAGLDAKGVVYCLCVSSLVSLVVSFGLFSLSPIPEVFPAIVPLASAVPLLYVRSSIAGELQNGSRPVGPRRELPSRRMAAPRGLVVVLVILLVIAVCVKGLYDTLVVNSFETGLYLKHFITIVELAGIMAICLLSVRMERVAFLGWFVLAGGLVSGLVMISLSDSDLFLQVGLGTITAARTCFEVFVFSLVAAAMGKSPLSRTMLLLLVIPEAASCLFGYFAIPTALLAAGFTVLPTVGFISLGLGVAVAVCSFFVASFLALKGIDATADVSKRDSVIGATEARSEARLDCIASEYGLTPREREIAEYVFRGYSAKRIAELQYLSLNTVQSHTKNLYRKIGIHSRQDLIDLVDEGVDEIA</sequence>
<evidence type="ECO:0000313" key="6">
    <source>
        <dbReference type="EMBL" id="MEQ3361452.1"/>
    </source>
</evidence>
<reference evidence="6 7" key="1">
    <citation type="submission" date="2024-04" db="EMBL/GenBank/DDBJ databases">
        <title>Human intestinal bacterial collection.</title>
        <authorList>
            <person name="Pauvert C."/>
            <person name="Hitch T.C.A."/>
            <person name="Clavel T."/>
        </authorList>
    </citation>
    <scope>NUCLEOTIDE SEQUENCE [LARGE SCALE GENOMIC DNA]</scope>
    <source>
        <strain evidence="6 7">CLA-KB-H42</strain>
    </source>
</reference>
<feature type="domain" description="HTH luxR-type" evidence="5">
    <location>
        <begin position="443"/>
        <end position="509"/>
    </location>
</feature>
<feature type="transmembrane region" description="Helical" evidence="4">
    <location>
        <begin position="25"/>
        <end position="44"/>
    </location>
</feature>
<keyword evidence="3" id="KW-0804">Transcription</keyword>
<feature type="transmembrane region" description="Helical" evidence="4">
    <location>
        <begin position="189"/>
        <end position="211"/>
    </location>
</feature>
<dbReference type="Pfam" id="PF00196">
    <property type="entry name" value="GerE"/>
    <property type="match status" value="1"/>
</dbReference>
<feature type="transmembrane region" description="Helical" evidence="4">
    <location>
        <begin position="96"/>
        <end position="118"/>
    </location>
</feature>
<feature type="transmembrane region" description="Helical" evidence="4">
    <location>
        <begin position="358"/>
        <end position="385"/>
    </location>
</feature>
<dbReference type="SUPFAM" id="SSF46894">
    <property type="entry name" value="C-terminal effector domain of the bipartite response regulators"/>
    <property type="match status" value="1"/>
</dbReference>
<proteinExistence type="predicted"/>
<organism evidence="6 7">
    <name type="scientific">Raoultibacter massiliensis</name>
    <dbReference type="NCBI Taxonomy" id="1852371"/>
    <lineage>
        <taxon>Bacteria</taxon>
        <taxon>Bacillati</taxon>
        <taxon>Actinomycetota</taxon>
        <taxon>Coriobacteriia</taxon>
        <taxon>Eggerthellales</taxon>
        <taxon>Eggerthellaceae</taxon>
        <taxon>Raoultibacter</taxon>
    </lineage>
</organism>
<dbReference type="Proteomes" id="UP001487305">
    <property type="component" value="Unassembled WGS sequence"/>
</dbReference>
<feature type="transmembrane region" description="Helical" evidence="4">
    <location>
        <begin position="232"/>
        <end position="255"/>
    </location>
</feature>
<feature type="transmembrane region" description="Helical" evidence="4">
    <location>
        <begin position="124"/>
        <end position="150"/>
    </location>
</feature>
<dbReference type="RefSeq" id="WP_180963621.1">
    <property type="nucleotide sequence ID" value="NZ_JBBNOP010000001.1"/>
</dbReference>
<dbReference type="PROSITE" id="PS50043">
    <property type="entry name" value="HTH_LUXR_2"/>
    <property type="match status" value="1"/>
</dbReference>
<dbReference type="EMBL" id="JBBNOP010000001">
    <property type="protein sequence ID" value="MEQ3361452.1"/>
    <property type="molecule type" value="Genomic_DNA"/>
</dbReference>
<name>A0ABV1J9S2_9ACTN</name>
<keyword evidence="2" id="KW-0238">DNA-binding</keyword>
<dbReference type="InterPro" id="IPR016032">
    <property type="entry name" value="Sig_transdc_resp-reg_C-effctor"/>
</dbReference>
<evidence type="ECO:0000256" key="4">
    <source>
        <dbReference type="SAM" id="Phobius"/>
    </source>
</evidence>
<gene>
    <name evidence="6" type="ORF">AAA083_00520</name>
</gene>
<evidence type="ECO:0000259" key="5">
    <source>
        <dbReference type="PROSITE" id="PS50043"/>
    </source>
</evidence>
<feature type="transmembrane region" description="Helical" evidence="4">
    <location>
        <begin position="294"/>
        <end position="315"/>
    </location>
</feature>
<keyword evidence="7" id="KW-1185">Reference proteome</keyword>
<dbReference type="PANTHER" id="PTHR44688">
    <property type="entry name" value="DNA-BINDING TRANSCRIPTIONAL ACTIVATOR DEVR_DOSR"/>
    <property type="match status" value="1"/>
</dbReference>
<feature type="transmembrane region" description="Helical" evidence="4">
    <location>
        <begin position="391"/>
        <end position="415"/>
    </location>
</feature>
<evidence type="ECO:0000256" key="1">
    <source>
        <dbReference type="ARBA" id="ARBA00023015"/>
    </source>
</evidence>
<keyword evidence="4" id="KW-1133">Transmembrane helix</keyword>
<feature type="transmembrane region" description="Helical" evidence="4">
    <location>
        <begin position="162"/>
        <end position="183"/>
    </location>
</feature>
<dbReference type="PANTHER" id="PTHR44688:SF16">
    <property type="entry name" value="DNA-BINDING TRANSCRIPTIONAL ACTIVATOR DEVR_DOSR"/>
    <property type="match status" value="1"/>
</dbReference>
<dbReference type="Gene3D" id="1.10.10.10">
    <property type="entry name" value="Winged helix-like DNA-binding domain superfamily/Winged helix DNA-binding domain"/>
    <property type="match status" value="1"/>
</dbReference>
<evidence type="ECO:0000313" key="7">
    <source>
        <dbReference type="Proteomes" id="UP001487305"/>
    </source>
</evidence>
<keyword evidence="4" id="KW-0812">Transmembrane</keyword>
<dbReference type="InterPro" id="IPR036388">
    <property type="entry name" value="WH-like_DNA-bd_sf"/>
</dbReference>
<evidence type="ECO:0000256" key="2">
    <source>
        <dbReference type="ARBA" id="ARBA00023125"/>
    </source>
</evidence>
<accession>A0ABV1J9S2</accession>
<keyword evidence="4" id="KW-0472">Membrane</keyword>
<dbReference type="InterPro" id="IPR000792">
    <property type="entry name" value="Tscrpt_reg_LuxR_C"/>
</dbReference>
<feature type="transmembrane region" description="Helical" evidence="4">
    <location>
        <begin position="64"/>
        <end position="84"/>
    </location>
</feature>
<feature type="transmembrane region" description="Helical" evidence="4">
    <location>
        <begin position="321"/>
        <end position="346"/>
    </location>
</feature>
<feature type="transmembrane region" description="Helical" evidence="4">
    <location>
        <begin position="267"/>
        <end position="287"/>
    </location>
</feature>
<keyword evidence="1" id="KW-0805">Transcription regulation</keyword>
<dbReference type="CDD" id="cd06170">
    <property type="entry name" value="LuxR_C_like"/>
    <property type="match status" value="1"/>
</dbReference>
<protein>
    <submittedName>
        <fullName evidence="6">Helix-turn-helix transcriptional regulator</fullName>
    </submittedName>
</protein>